<dbReference type="RefSeq" id="WP_347149698.1">
    <property type="nucleotide sequence ID" value="NZ_JBDLYL010000007.1"/>
</dbReference>
<gene>
    <name evidence="2" type="ORF">ABFE88_09090</name>
</gene>
<dbReference type="EMBL" id="JBDLYL010000007">
    <property type="protein sequence ID" value="MEN8639800.1"/>
    <property type="molecule type" value="Genomic_DNA"/>
</dbReference>
<accession>A0ABV0DDF2</accession>
<evidence type="ECO:0000313" key="3">
    <source>
        <dbReference type="Proteomes" id="UP001424532"/>
    </source>
</evidence>
<proteinExistence type="predicted"/>
<sequence length="126" mass="14287">MDFIDEASMPIALLVRCTDLKGTRDYYRDVLGFSVSDSAQSTLTARLHDCTLVFTQEDLWQQPVACSGTFYLIIDDVEGYFAQVKQRADIAWPLQDMSHGSREFGVRDCNGYHLAFSQHRAEGQAR</sequence>
<dbReference type="InterPro" id="IPR004360">
    <property type="entry name" value="Glyas_Fos-R_dOase_dom"/>
</dbReference>
<protein>
    <submittedName>
        <fullName evidence="2">VOC family protein</fullName>
    </submittedName>
</protein>
<comment type="caution">
    <text evidence="2">The sequence shown here is derived from an EMBL/GenBank/DDBJ whole genome shotgun (WGS) entry which is preliminary data.</text>
</comment>
<reference evidence="2 3" key="1">
    <citation type="submission" date="2024-05" db="EMBL/GenBank/DDBJ databases">
        <title>Sequence of Lycoming College course isolates.</title>
        <authorList>
            <person name="Reigle C.A."/>
            <person name="Newman J.D."/>
        </authorList>
    </citation>
    <scope>NUCLEOTIDE SEQUENCE [LARGE SCALE GENOMIC DNA]</scope>
    <source>
        <strain evidence="2 3">CAR-09</strain>
    </source>
</reference>
<name>A0ABV0DDF2_9PSED</name>
<keyword evidence="3" id="KW-1185">Reference proteome</keyword>
<evidence type="ECO:0000259" key="1">
    <source>
        <dbReference type="Pfam" id="PF00903"/>
    </source>
</evidence>
<feature type="domain" description="Glyoxalase/fosfomycin resistance/dioxygenase" evidence="1">
    <location>
        <begin position="14"/>
        <end position="115"/>
    </location>
</feature>
<dbReference type="Pfam" id="PF00903">
    <property type="entry name" value="Glyoxalase"/>
    <property type="match status" value="1"/>
</dbReference>
<evidence type="ECO:0000313" key="2">
    <source>
        <dbReference type="EMBL" id="MEN8639800.1"/>
    </source>
</evidence>
<dbReference type="Gene3D" id="3.10.180.10">
    <property type="entry name" value="2,3-Dihydroxybiphenyl 1,2-Dioxygenase, domain 1"/>
    <property type="match status" value="1"/>
</dbReference>
<dbReference type="Proteomes" id="UP001424532">
    <property type="component" value="Unassembled WGS sequence"/>
</dbReference>
<organism evidence="2 3">
    <name type="scientific">Pseudomonas sichuanensis</name>
    <dbReference type="NCBI Taxonomy" id="2213015"/>
    <lineage>
        <taxon>Bacteria</taxon>
        <taxon>Pseudomonadati</taxon>
        <taxon>Pseudomonadota</taxon>
        <taxon>Gammaproteobacteria</taxon>
        <taxon>Pseudomonadales</taxon>
        <taxon>Pseudomonadaceae</taxon>
        <taxon>Pseudomonas</taxon>
    </lineage>
</organism>
<dbReference type="SUPFAM" id="SSF54593">
    <property type="entry name" value="Glyoxalase/Bleomycin resistance protein/Dihydroxybiphenyl dioxygenase"/>
    <property type="match status" value="1"/>
</dbReference>
<dbReference type="InterPro" id="IPR029068">
    <property type="entry name" value="Glyas_Bleomycin-R_OHBP_Dase"/>
</dbReference>